<dbReference type="Proteomes" id="UP000015105">
    <property type="component" value="Chromosome 1D"/>
</dbReference>
<dbReference type="PANTHER" id="PTHR10133">
    <property type="entry name" value="DNA POLYMERASE I"/>
    <property type="match status" value="1"/>
</dbReference>
<evidence type="ECO:0000313" key="2">
    <source>
        <dbReference type="EnsemblPlants" id="AET1Gv20777700.25"/>
    </source>
</evidence>
<dbReference type="InterPro" id="IPR002298">
    <property type="entry name" value="DNA_polymerase_A"/>
</dbReference>
<name>A0A452ZHE0_AEGTS</name>
<dbReference type="GO" id="GO:0003887">
    <property type="term" value="F:DNA-directed DNA polymerase activity"/>
    <property type="evidence" value="ECO:0007669"/>
    <property type="project" value="InterPro"/>
</dbReference>
<dbReference type="GO" id="GO:0006302">
    <property type="term" value="P:double-strand break repair"/>
    <property type="evidence" value="ECO:0007669"/>
    <property type="project" value="TreeGrafter"/>
</dbReference>
<dbReference type="Gene3D" id="3.30.70.370">
    <property type="match status" value="1"/>
</dbReference>
<dbReference type="AlphaFoldDB" id="A0A452ZHE0"/>
<proteinExistence type="predicted"/>
<reference evidence="3" key="1">
    <citation type="journal article" date="2014" name="Science">
        <title>Ancient hybridizations among the ancestral genomes of bread wheat.</title>
        <authorList>
            <consortium name="International Wheat Genome Sequencing Consortium,"/>
            <person name="Marcussen T."/>
            <person name="Sandve S.R."/>
            <person name="Heier L."/>
            <person name="Spannagl M."/>
            <person name="Pfeifer M."/>
            <person name="Jakobsen K.S."/>
            <person name="Wulff B.B."/>
            <person name="Steuernagel B."/>
            <person name="Mayer K.F."/>
            <person name="Olsen O.A."/>
        </authorList>
    </citation>
    <scope>NUCLEOTIDE SEQUENCE [LARGE SCALE GENOMIC DNA]</scope>
    <source>
        <strain evidence="3">cv. AL8/78</strain>
    </source>
</reference>
<evidence type="ECO:0000313" key="3">
    <source>
        <dbReference type="Proteomes" id="UP000015105"/>
    </source>
</evidence>
<reference evidence="2" key="5">
    <citation type="journal article" date="2021" name="G3 (Bethesda)">
        <title>Aegilops tauschii genome assembly Aet v5.0 features greater sequence contiguity and improved annotation.</title>
        <authorList>
            <person name="Wang L."/>
            <person name="Zhu T."/>
            <person name="Rodriguez J.C."/>
            <person name="Deal K.R."/>
            <person name="Dubcovsky J."/>
            <person name="McGuire P.E."/>
            <person name="Lux T."/>
            <person name="Spannagl M."/>
            <person name="Mayer K.F.X."/>
            <person name="Baldrich P."/>
            <person name="Meyers B.C."/>
            <person name="Huo N."/>
            <person name="Gu Y.Q."/>
            <person name="Zhou H."/>
            <person name="Devos K.M."/>
            <person name="Bennetzen J.L."/>
            <person name="Unver T."/>
            <person name="Budak H."/>
            <person name="Gulick P.J."/>
            <person name="Galiba G."/>
            <person name="Kalapos B."/>
            <person name="Nelson D.R."/>
            <person name="Li P."/>
            <person name="You F.M."/>
            <person name="Luo M.C."/>
            <person name="Dvorak J."/>
        </authorList>
    </citation>
    <scope>NUCLEOTIDE SEQUENCE [LARGE SCALE GENOMIC DNA]</scope>
    <source>
        <strain evidence="2">cv. AL8/78</strain>
    </source>
</reference>
<keyword evidence="3" id="KW-1185">Reference proteome</keyword>
<dbReference type="Pfam" id="PF00476">
    <property type="entry name" value="DNA_pol_A"/>
    <property type="match status" value="1"/>
</dbReference>
<dbReference type="SMART" id="SM00482">
    <property type="entry name" value="POLAc"/>
    <property type="match status" value="1"/>
</dbReference>
<accession>A0A452ZHE0</accession>
<reference evidence="2" key="3">
    <citation type="journal article" date="2017" name="Nature">
        <title>Genome sequence of the progenitor of the wheat D genome Aegilops tauschii.</title>
        <authorList>
            <person name="Luo M.C."/>
            <person name="Gu Y.Q."/>
            <person name="Puiu D."/>
            <person name="Wang H."/>
            <person name="Twardziok S.O."/>
            <person name="Deal K.R."/>
            <person name="Huo N."/>
            <person name="Zhu T."/>
            <person name="Wang L."/>
            <person name="Wang Y."/>
            <person name="McGuire P.E."/>
            <person name="Liu S."/>
            <person name="Long H."/>
            <person name="Ramasamy R.K."/>
            <person name="Rodriguez J.C."/>
            <person name="Van S.L."/>
            <person name="Yuan L."/>
            <person name="Wang Z."/>
            <person name="Xia Z."/>
            <person name="Xiao L."/>
            <person name="Anderson O.D."/>
            <person name="Ouyang S."/>
            <person name="Liang Y."/>
            <person name="Zimin A.V."/>
            <person name="Pertea G."/>
            <person name="Qi P."/>
            <person name="Bennetzen J.L."/>
            <person name="Dai X."/>
            <person name="Dawson M.W."/>
            <person name="Muller H.G."/>
            <person name="Kugler K."/>
            <person name="Rivarola-Duarte L."/>
            <person name="Spannagl M."/>
            <person name="Mayer K.F.X."/>
            <person name="Lu F.H."/>
            <person name="Bevan M.W."/>
            <person name="Leroy P."/>
            <person name="Li P."/>
            <person name="You F.M."/>
            <person name="Sun Q."/>
            <person name="Liu Z."/>
            <person name="Lyons E."/>
            <person name="Wicker T."/>
            <person name="Salzberg S.L."/>
            <person name="Devos K.M."/>
            <person name="Dvorak J."/>
        </authorList>
    </citation>
    <scope>NUCLEOTIDE SEQUENCE [LARGE SCALE GENOMIC DNA]</scope>
    <source>
        <strain evidence="2">cv. AL8/78</strain>
    </source>
</reference>
<organism evidence="2 3">
    <name type="scientific">Aegilops tauschii subsp. strangulata</name>
    <name type="common">Goatgrass</name>
    <dbReference type="NCBI Taxonomy" id="200361"/>
    <lineage>
        <taxon>Eukaryota</taxon>
        <taxon>Viridiplantae</taxon>
        <taxon>Streptophyta</taxon>
        <taxon>Embryophyta</taxon>
        <taxon>Tracheophyta</taxon>
        <taxon>Spermatophyta</taxon>
        <taxon>Magnoliopsida</taxon>
        <taxon>Liliopsida</taxon>
        <taxon>Poales</taxon>
        <taxon>Poaceae</taxon>
        <taxon>BOP clade</taxon>
        <taxon>Pooideae</taxon>
        <taxon>Triticodae</taxon>
        <taxon>Triticeae</taxon>
        <taxon>Triticinae</taxon>
        <taxon>Aegilops</taxon>
    </lineage>
</organism>
<feature type="domain" description="DNA-directed DNA polymerase family A palm" evidence="1">
    <location>
        <begin position="1"/>
        <end position="117"/>
    </location>
</feature>
<dbReference type="Gramene" id="AET1Gv20777700.25">
    <property type="protein sequence ID" value="AET1Gv20777700.25"/>
    <property type="gene ID" value="AET1Gv20777700"/>
</dbReference>
<dbReference type="InterPro" id="IPR001098">
    <property type="entry name" value="DNA-dir_DNA_pol_A_palm_dom"/>
</dbReference>
<dbReference type="GO" id="GO:0006261">
    <property type="term" value="P:DNA-templated DNA replication"/>
    <property type="evidence" value="ECO:0007669"/>
    <property type="project" value="InterPro"/>
</dbReference>
<dbReference type="EnsemblPlants" id="AET1Gv20777700.25">
    <property type="protein sequence ID" value="AET1Gv20777700.25"/>
    <property type="gene ID" value="AET1Gv20777700"/>
</dbReference>
<dbReference type="Gene3D" id="1.10.150.20">
    <property type="entry name" value="5' to 3' exonuclease, C-terminal subdomain"/>
    <property type="match status" value="1"/>
</dbReference>
<reference evidence="2" key="4">
    <citation type="submission" date="2019-03" db="UniProtKB">
        <authorList>
            <consortium name="EnsemblPlants"/>
        </authorList>
    </citation>
    <scope>IDENTIFICATION</scope>
</reference>
<sequence>RFFPGVSSWLQQAVASCRQKGYIETLMGRRRFLSKITAGNSREKAQAQRQAVNSICQGSAADIIKVAMLKVHSVITNGSNTVDSMDGLMQNFSQIRGRCHLLLQVHDELVLEVDPSMVADAVNLLQISMETAASLLGIPLRAKVKVGKTWGSLQPFRPEP</sequence>
<reference evidence="3" key="2">
    <citation type="journal article" date="2017" name="Nat. Plants">
        <title>The Aegilops tauschii genome reveals multiple impacts of transposons.</title>
        <authorList>
            <person name="Zhao G."/>
            <person name="Zou C."/>
            <person name="Li K."/>
            <person name="Wang K."/>
            <person name="Li T."/>
            <person name="Gao L."/>
            <person name="Zhang X."/>
            <person name="Wang H."/>
            <person name="Yang Z."/>
            <person name="Liu X."/>
            <person name="Jiang W."/>
            <person name="Mao L."/>
            <person name="Kong X."/>
            <person name="Jiao Y."/>
            <person name="Jia J."/>
        </authorList>
    </citation>
    <scope>NUCLEOTIDE SEQUENCE [LARGE SCALE GENOMIC DNA]</scope>
    <source>
        <strain evidence="3">cv. AL8/78</strain>
    </source>
</reference>
<evidence type="ECO:0000259" key="1">
    <source>
        <dbReference type="SMART" id="SM00482"/>
    </source>
</evidence>
<dbReference type="PRINTS" id="PR00868">
    <property type="entry name" value="DNAPOLI"/>
</dbReference>
<dbReference type="InterPro" id="IPR043502">
    <property type="entry name" value="DNA/RNA_pol_sf"/>
</dbReference>
<dbReference type="PANTHER" id="PTHR10133:SF62">
    <property type="entry name" value="DNA POLYMERASE THETA"/>
    <property type="match status" value="1"/>
</dbReference>
<dbReference type="GO" id="GO:0003677">
    <property type="term" value="F:DNA binding"/>
    <property type="evidence" value="ECO:0007669"/>
    <property type="project" value="InterPro"/>
</dbReference>
<dbReference type="SUPFAM" id="SSF56672">
    <property type="entry name" value="DNA/RNA polymerases"/>
    <property type="match status" value="1"/>
</dbReference>
<protein>
    <recommendedName>
        <fullName evidence="1">DNA-directed DNA polymerase family A palm domain-containing protein</fullName>
    </recommendedName>
</protein>